<evidence type="ECO:0000313" key="2">
    <source>
        <dbReference type="EMBL" id="KWX13296.1"/>
    </source>
</evidence>
<gene>
    <name evidence="2" type="ORF">QR46_2713</name>
</gene>
<evidence type="ECO:0000256" key="1">
    <source>
        <dbReference type="SAM" id="Coils"/>
    </source>
</evidence>
<name>A0A132NTB7_GIAIN</name>
<reference evidence="2 3" key="1">
    <citation type="journal article" date="2015" name="Mol. Biochem. Parasitol.">
        <title>Identification of polymorphic genes for use in assemblage B genotyping assays through comparative genomics of multiple assemblage B Giardia duodenalis isolates.</title>
        <authorList>
            <person name="Wielinga C."/>
            <person name="Thompson R.C."/>
            <person name="Monis P."/>
            <person name="Ryan U."/>
        </authorList>
    </citation>
    <scope>NUCLEOTIDE SEQUENCE [LARGE SCALE GENOMIC DNA]</scope>
    <source>
        <strain evidence="2 3">BAH15c1</strain>
    </source>
</reference>
<evidence type="ECO:0000313" key="3">
    <source>
        <dbReference type="Proteomes" id="UP000070089"/>
    </source>
</evidence>
<dbReference type="AlphaFoldDB" id="A0A132NTB7"/>
<protein>
    <submittedName>
        <fullName evidence="2">Uncharacterized protein</fullName>
    </submittedName>
</protein>
<proteinExistence type="predicted"/>
<accession>A0A132NTB7</accession>
<feature type="coiled-coil region" evidence="1">
    <location>
        <begin position="98"/>
        <end position="227"/>
    </location>
</feature>
<dbReference type="OrthoDB" id="10334627at2759"/>
<dbReference type="EMBL" id="JXTI01000075">
    <property type="protein sequence ID" value="KWX13296.1"/>
    <property type="molecule type" value="Genomic_DNA"/>
</dbReference>
<keyword evidence="1" id="KW-0175">Coiled coil</keyword>
<dbReference type="VEuPathDB" id="GiardiaDB:QR46_2713"/>
<dbReference type="Proteomes" id="UP000070089">
    <property type="component" value="Unassembled WGS sequence"/>
</dbReference>
<comment type="caution">
    <text evidence="2">The sequence shown here is derived from an EMBL/GenBank/DDBJ whole genome shotgun (WGS) entry which is preliminary data.</text>
</comment>
<sequence>MTKMKDMLCSSFGVGQADSSFSVDEPLSLSDSSQLCSSCPDHAYNALDSVGSEGQEDPSYSPLEACKGVSDVFLDLSSYCFAKIERLQEELTSTRGCLDAADSQLEDARKELSAALHDLEHQKRMREHQQHVMNRILDSKLALETKLDELESLLNTDMDMYVRFRQQTTQCILAFEGEIQSLRSELFEAKQDNIFCRWKNLTLSDEVAHLTAMNSLLRQKIAALESQAADHDIQHSVLEAHKAEEVKCCRSAITALEKQCFYFKSKYTETERLYAKAQLDLTVMRSIMEGKDAEIRKLTERLQSSTVKTGWMQADDKKKVHIAASDALVQLQVSKELLAKVLNK</sequence>
<organism evidence="2 3">
    <name type="scientific">Giardia duodenalis assemblage B</name>
    <dbReference type="NCBI Taxonomy" id="1394984"/>
    <lineage>
        <taxon>Eukaryota</taxon>
        <taxon>Metamonada</taxon>
        <taxon>Diplomonadida</taxon>
        <taxon>Hexamitidae</taxon>
        <taxon>Giardiinae</taxon>
        <taxon>Giardia</taxon>
    </lineage>
</organism>